<evidence type="ECO:0000259" key="1">
    <source>
        <dbReference type="Pfam" id="PF13439"/>
    </source>
</evidence>
<organism evidence="2">
    <name type="scientific">marine metagenome</name>
    <dbReference type="NCBI Taxonomy" id="408172"/>
    <lineage>
        <taxon>unclassified sequences</taxon>
        <taxon>metagenomes</taxon>
        <taxon>ecological metagenomes</taxon>
    </lineage>
</organism>
<dbReference type="Pfam" id="PF13439">
    <property type="entry name" value="Glyco_transf_4"/>
    <property type="match status" value="1"/>
</dbReference>
<dbReference type="PANTHER" id="PTHR45947:SF3">
    <property type="entry name" value="SULFOQUINOVOSYL TRANSFERASE SQD2"/>
    <property type="match status" value="1"/>
</dbReference>
<name>A0A382KJB7_9ZZZZ</name>
<gene>
    <name evidence="2" type="ORF">METZ01_LOCUS276549</name>
</gene>
<dbReference type="AlphaFoldDB" id="A0A382KJB7"/>
<sequence length="262" mass="28727">MDVLVASHLYPSALSGMSGSFVHNQTRFLAELCQPRVVAPVPWFPLPGFGRWSRYRGLPTQETLDGIDVRRPAYVTFPRRLWLGRAWPSYLRALESAAPAVPDVIHAHVAYPDGLACIEYGRRVGRPVVVTVHGHDLKDLAVNRSTWRTMVRDALTGADGVIAVSGDLAARARDLGVDDQRLRQIPNGVDCELFRPGTRTPGEGGWRLIYCGRYDPAKGLDELLQALKGLRAEGRDVHLDLVGGGTTNLSNDFPELASQLGV</sequence>
<dbReference type="EMBL" id="UINC01080607">
    <property type="protein sequence ID" value="SVC23695.1"/>
    <property type="molecule type" value="Genomic_DNA"/>
</dbReference>
<proteinExistence type="predicted"/>
<accession>A0A382KJB7</accession>
<feature type="domain" description="Glycosyltransferase subfamily 4-like N-terminal" evidence="1">
    <location>
        <begin position="21"/>
        <end position="192"/>
    </location>
</feature>
<evidence type="ECO:0000313" key="2">
    <source>
        <dbReference type="EMBL" id="SVC23695.1"/>
    </source>
</evidence>
<dbReference type="InterPro" id="IPR028098">
    <property type="entry name" value="Glyco_trans_4-like_N"/>
</dbReference>
<dbReference type="Gene3D" id="3.40.50.2000">
    <property type="entry name" value="Glycogen Phosphorylase B"/>
    <property type="match status" value="2"/>
</dbReference>
<feature type="non-terminal residue" evidence="2">
    <location>
        <position position="262"/>
    </location>
</feature>
<dbReference type="InterPro" id="IPR050194">
    <property type="entry name" value="Glycosyltransferase_grp1"/>
</dbReference>
<reference evidence="2" key="1">
    <citation type="submission" date="2018-05" db="EMBL/GenBank/DDBJ databases">
        <authorList>
            <person name="Lanie J.A."/>
            <person name="Ng W.-L."/>
            <person name="Kazmierczak K.M."/>
            <person name="Andrzejewski T.M."/>
            <person name="Davidsen T.M."/>
            <person name="Wayne K.J."/>
            <person name="Tettelin H."/>
            <person name="Glass J.I."/>
            <person name="Rusch D."/>
            <person name="Podicherti R."/>
            <person name="Tsui H.-C.T."/>
            <person name="Winkler M.E."/>
        </authorList>
    </citation>
    <scope>NUCLEOTIDE SEQUENCE</scope>
</reference>
<dbReference type="PANTHER" id="PTHR45947">
    <property type="entry name" value="SULFOQUINOVOSYL TRANSFERASE SQD2"/>
    <property type="match status" value="1"/>
</dbReference>
<protein>
    <recommendedName>
        <fullName evidence="1">Glycosyltransferase subfamily 4-like N-terminal domain-containing protein</fullName>
    </recommendedName>
</protein>
<dbReference type="GO" id="GO:0016757">
    <property type="term" value="F:glycosyltransferase activity"/>
    <property type="evidence" value="ECO:0007669"/>
    <property type="project" value="TreeGrafter"/>
</dbReference>
<dbReference type="SUPFAM" id="SSF53756">
    <property type="entry name" value="UDP-Glycosyltransferase/glycogen phosphorylase"/>
    <property type="match status" value="1"/>
</dbReference>